<dbReference type="Gene3D" id="3.40.50.720">
    <property type="entry name" value="NAD(P)-binding Rossmann-like Domain"/>
    <property type="match status" value="1"/>
</dbReference>
<evidence type="ECO:0000256" key="7">
    <source>
        <dbReference type="ARBA" id="ARBA00022490"/>
    </source>
</evidence>
<protein>
    <recommendedName>
        <fullName evidence="6">Prostaglandin reductase 1</fullName>
        <ecNumber evidence="4">1.3.1.48</ecNumber>
        <ecNumber evidence="5">1.3.1.74</ecNumber>
    </recommendedName>
    <alternativeName>
        <fullName evidence="19">15-oxoprostaglandin 13-reductase</fullName>
    </alternativeName>
    <alternativeName>
        <fullName evidence="17">Dithiolethione-inducible gene 1 protein</fullName>
    </alternativeName>
    <alternativeName>
        <fullName evidence="16">Leukotriene B4 12-hydroxydehydrogenase</fullName>
    </alternativeName>
    <alternativeName>
        <fullName evidence="18">NAD(P)H-dependent alkenal/one oxidoreductase</fullName>
    </alternativeName>
</protein>
<evidence type="ECO:0000256" key="11">
    <source>
        <dbReference type="ARBA" id="ARBA00022857"/>
    </source>
</evidence>
<evidence type="ECO:0000256" key="29">
    <source>
        <dbReference type="ARBA" id="ARBA00048591"/>
    </source>
</evidence>
<evidence type="ECO:0000256" key="10">
    <source>
        <dbReference type="ARBA" id="ARBA00022832"/>
    </source>
</evidence>
<evidence type="ECO:0000256" key="33">
    <source>
        <dbReference type="ARBA" id="ARBA00049179"/>
    </source>
</evidence>
<evidence type="ECO:0000256" key="31">
    <source>
        <dbReference type="ARBA" id="ARBA00049068"/>
    </source>
</evidence>
<dbReference type="InterPro" id="IPR020843">
    <property type="entry name" value="ER"/>
</dbReference>
<dbReference type="KEGG" id="nlo:107225640"/>
<comment type="catalytic activity">
    <reaction evidence="20">
        <text>octanal + NADP(+) = (2E)-octenal + NADPH + H(+)</text>
        <dbReference type="Rhea" id="RHEA:50780"/>
        <dbReference type="ChEBI" id="CHEBI:15378"/>
        <dbReference type="ChEBI" id="CHEBI:17935"/>
        <dbReference type="ChEBI" id="CHEBI:57783"/>
        <dbReference type="ChEBI" id="CHEBI:58349"/>
        <dbReference type="ChEBI" id="CHEBI:61748"/>
    </reaction>
    <physiologicalReaction direction="right-to-left" evidence="20">
        <dbReference type="Rhea" id="RHEA:50782"/>
    </physiologicalReaction>
</comment>
<evidence type="ECO:0000256" key="34">
    <source>
        <dbReference type="ARBA" id="ARBA00049368"/>
    </source>
</evidence>
<evidence type="ECO:0000256" key="26">
    <source>
        <dbReference type="ARBA" id="ARBA00048066"/>
    </source>
</evidence>
<evidence type="ECO:0000256" key="4">
    <source>
        <dbReference type="ARBA" id="ARBA00011981"/>
    </source>
</evidence>
<dbReference type="GO" id="GO:0032440">
    <property type="term" value="F:2-alkenal reductase [NAD(P)H] activity"/>
    <property type="evidence" value="ECO:0007669"/>
    <property type="project" value="UniProtKB-EC"/>
</dbReference>
<evidence type="ECO:0000256" key="18">
    <source>
        <dbReference type="ARBA" id="ARBA00032297"/>
    </source>
</evidence>
<evidence type="ECO:0000256" key="22">
    <source>
        <dbReference type="ARBA" id="ARBA00047742"/>
    </source>
</evidence>
<comment type="catalytic activity">
    <reaction evidence="27">
        <text>13,14-dihydro-15-oxo-PGF2alpha + NADP(+) = 15-oxoprostaglandin F2alpha + NADPH + H(+)</text>
        <dbReference type="Rhea" id="RHEA:50588"/>
        <dbReference type="ChEBI" id="CHEBI:15378"/>
        <dbReference type="ChEBI" id="CHEBI:57783"/>
        <dbReference type="ChEBI" id="CHEBI:58349"/>
        <dbReference type="ChEBI" id="CHEBI:133374"/>
        <dbReference type="ChEBI" id="CHEBI:133409"/>
    </reaction>
    <physiologicalReaction direction="right-to-left" evidence="27">
        <dbReference type="Rhea" id="RHEA:50590"/>
    </physiologicalReaction>
</comment>
<comment type="subunit">
    <text evidence="3">Monomer or homodimer.</text>
</comment>
<dbReference type="InterPro" id="IPR013149">
    <property type="entry name" value="ADH-like_C"/>
</dbReference>
<dbReference type="EC" id="1.3.1.48" evidence="4"/>
<evidence type="ECO:0000256" key="19">
    <source>
        <dbReference type="ARBA" id="ARBA00033119"/>
    </source>
</evidence>
<dbReference type="CDD" id="cd08294">
    <property type="entry name" value="leukotriene_B4_DH_like"/>
    <property type="match status" value="1"/>
</dbReference>
<evidence type="ECO:0000256" key="15">
    <source>
        <dbReference type="ARBA" id="ARBA00023278"/>
    </source>
</evidence>
<comment type="catalytic activity">
    <reaction evidence="26">
        <text>nonan-2-one + NADP(+) = (3E)-nonen-2-one + NADPH + H(+)</text>
        <dbReference type="Rhea" id="RHEA:50616"/>
        <dbReference type="ChEBI" id="CHEBI:15378"/>
        <dbReference type="ChEBI" id="CHEBI:57783"/>
        <dbReference type="ChEBI" id="CHEBI:58349"/>
        <dbReference type="ChEBI" id="CHEBI:77927"/>
        <dbReference type="ChEBI" id="CHEBI:133457"/>
    </reaction>
    <physiologicalReaction direction="right-to-left" evidence="26">
        <dbReference type="Rhea" id="RHEA:50618"/>
    </physiologicalReaction>
</comment>
<comment type="catalytic activity">
    <reaction evidence="34">
        <text>hexanal + NADP(+) = (E)-hex-2-enal + NADPH + H(+)</text>
        <dbReference type="Rhea" id="RHEA:50776"/>
        <dbReference type="ChEBI" id="CHEBI:15378"/>
        <dbReference type="ChEBI" id="CHEBI:28913"/>
        <dbReference type="ChEBI" id="CHEBI:57783"/>
        <dbReference type="ChEBI" id="CHEBI:58349"/>
        <dbReference type="ChEBI" id="CHEBI:88528"/>
    </reaction>
    <physiologicalReaction direction="right-to-left" evidence="34">
        <dbReference type="Rhea" id="RHEA:50778"/>
    </physiologicalReaction>
</comment>
<evidence type="ECO:0000256" key="12">
    <source>
        <dbReference type="ARBA" id="ARBA00022990"/>
    </source>
</evidence>
<dbReference type="GeneID" id="107225640"/>
<dbReference type="Proteomes" id="UP000829291">
    <property type="component" value="Chromosome 4"/>
</dbReference>
<evidence type="ECO:0000313" key="37">
    <source>
        <dbReference type="RefSeq" id="XP_015521657.1"/>
    </source>
</evidence>
<sequence length="362" mass="39888">MMSSLFSRGQVLLTKSFQPRRINSIRTMVIAKKYVIGKYFQGEPKRSDLPLVEEELPPLKDGEYLIQAEYLSVDPYMRPYVYRVPLGRTMIGSQVAKIIESKNANFPVGQRVFANIGWRTHTVIREDAGGVFDQPPYVLPDFDGLPASLGLGVLGMPGNTSYFGFLEICQPKAGETLVVSGAAGAVGSHVGQIGKILGLNVIGIAGSDAKCKWLKEELGFDHAINYKTQNVATALREAAPNKVDCYFDNVGGDISGIVLNQMNVFGRISVCGSISSYNADINAMPKTAIIQPALVFAQLKMEGFIVMRWKNRWMEGIEQNLKWIKEGKLKYRETVTDGFENMFDAFVGLLQGENTGKAVVKV</sequence>
<evidence type="ECO:0000256" key="27">
    <source>
        <dbReference type="ARBA" id="ARBA00048290"/>
    </source>
</evidence>
<evidence type="ECO:0000256" key="2">
    <source>
        <dbReference type="ARBA" id="ARBA00010460"/>
    </source>
</evidence>
<dbReference type="PANTHER" id="PTHR43205">
    <property type="entry name" value="PROSTAGLANDIN REDUCTASE"/>
    <property type="match status" value="1"/>
</dbReference>
<evidence type="ECO:0000256" key="8">
    <source>
        <dbReference type="ARBA" id="ARBA00022501"/>
    </source>
</evidence>
<comment type="catalytic activity">
    <reaction evidence="30">
        <text>6-trans-leukotriene B4 + NADP(+) = 12-oxo-(5S)-hydroxy-(6E,8E,10E,14Z)-eicosatetraenoate + NADPH + H(+)</text>
        <dbReference type="Rhea" id="RHEA:51204"/>
        <dbReference type="ChEBI" id="CHEBI:15378"/>
        <dbReference type="ChEBI" id="CHEBI:57783"/>
        <dbReference type="ChEBI" id="CHEBI:58349"/>
        <dbReference type="ChEBI" id="CHEBI:90723"/>
        <dbReference type="ChEBI" id="CHEBI:133974"/>
    </reaction>
    <physiologicalReaction direction="left-to-right" evidence="30">
        <dbReference type="Rhea" id="RHEA:51205"/>
    </physiologicalReaction>
</comment>
<keyword evidence="14" id="KW-0443">Lipid metabolism</keyword>
<comment type="catalytic activity">
    <reaction evidence="33">
        <text>an n-alkanal + NADP(+) = an alk-2-enal + NADPH + H(+)</text>
        <dbReference type="Rhea" id="RHEA:13737"/>
        <dbReference type="ChEBI" id="CHEBI:12834"/>
        <dbReference type="ChEBI" id="CHEBI:13757"/>
        <dbReference type="ChEBI" id="CHEBI:15378"/>
        <dbReference type="ChEBI" id="CHEBI:57783"/>
        <dbReference type="ChEBI" id="CHEBI:58349"/>
        <dbReference type="EC" id="1.3.1.74"/>
    </reaction>
    <physiologicalReaction direction="right-to-left" evidence="33">
        <dbReference type="Rhea" id="RHEA:13739"/>
    </physiologicalReaction>
</comment>
<dbReference type="SUPFAM" id="SSF51735">
    <property type="entry name" value="NAD(P)-binding Rossmann-fold domains"/>
    <property type="match status" value="1"/>
</dbReference>
<dbReference type="EC" id="1.3.1.74" evidence="5"/>
<dbReference type="InterPro" id="IPR045010">
    <property type="entry name" value="MDR_fam"/>
</dbReference>
<evidence type="ECO:0000256" key="5">
    <source>
        <dbReference type="ARBA" id="ARBA00012410"/>
    </source>
</evidence>
<comment type="catalytic activity">
    <reaction evidence="29">
        <text>20-hydroxy-leukotriene B4 + NADP(+) = 12-oxo-20-hydroxy-leukotriene B4 + NADPH + H(+)</text>
        <dbReference type="Rhea" id="RHEA:51208"/>
        <dbReference type="ChEBI" id="CHEBI:15378"/>
        <dbReference type="ChEBI" id="CHEBI:57460"/>
        <dbReference type="ChEBI" id="CHEBI:57783"/>
        <dbReference type="ChEBI" id="CHEBI:58349"/>
        <dbReference type="ChEBI" id="CHEBI:133346"/>
    </reaction>
    <physiologicalReaction direction="left-to-right" evidence="29">
        <dbReference type="Rhea" id="RHEA:51209"/>
    </physiologicalReaction>
</comment>
<dbReference type="InterPro" id="IPR011032">
    <property type="entry name" value="GroES-like_sf"/>
</dbReference>
<keyword evidence="15" id="KW-0379">Hydroxylation</keyword>
<accession>A0A6J0C552</accession>
<evidence type="ECO:0000256" key="9">
    <source>
        <dbReference type="ARBA" id="ARBA00022553"/>
    </source>
</evidence>
<evidence type="ECO:0000313" key="38">
    <source>
        <dbReference type="RefSeq" id="XP_015521659.1"/>
    </source>
</evidence>
<comment type="subcellular location">
    <subcellularLocation>
        <location evidence="1">Cytoplasm</location>
    </subcellularLocation>
</comment>
<dbReference type="Pfam" id="PF00107">
    <property type="entry name" value="ADH_zinc_N"/>
    <property type="match status" value="1"/>
</dbReference>
<keyword evidence="11" id="KW-0521">NADP</keyword>
<dbReference type="GO" id="GO:0047522">
    <property type="term" value="F:15-oxoprostaglandin 13-reductase [NAD(P)+] activity"/>
    <property type="evidence" value="ECO:0007669"/>
    <property type="project" value="UniProtKB-EC"/>
</dbReference>
<evidence type="ECO:0000256" key="14">
    <source>
        <dbReference type="ARBA" id="ARBA00023098"/>
    </source>
</evidence>
<dbReference type="SMART" id="SM00829">
    <property type="entry name" value="PKS_ER"/>
    <property type="match status" value="1"/>
</dbReference>
<reference evidence="37 38" key="1">
    <citation type="submission" date="2025-04" db="UniProtKB">
        <authorList>
            <consortium name="RefSeq"/>
        </authorList>
    </citation>
    <scope>IDENTIFICATION</scope>
    <source>
        <tissue evidence="37 38">Whole body</tissue>
    </source>
</reference>
<evidence type="ECO:0000313" key="36">
    <source>
        <dbReference type="Proteomes" id="UP000829291"/>
    </source>
</evidence>
<comment type="catalytic activity">
    <reaction evidence="28">
        <text>4-hydroxynonanal + NADP(+) = (E)-4-hydroxynon-2-enal + NADPH + H(+)</text>
        <dbReference type="Rhea" id="RHEA:64736"/>
        <dbReference type="ChEBI" id="CHEBI:15378"/>
        <dbReference type="ChEBI" id="CHEBI:57783"/>
        <dbReference type="ChEBI" id="CHEBI:58349"/>
        <dbReference type="ChEBI" id="CHEBI:58968"/>
        <dbReference type="ChEBI" id="CHEBI:156112"/>
    </reaction>
    <physiologicalReaction direction="right-to-left" evidence="28">
        <dbReference type="Rhea" id="RHEA:64738"/>
    </physiologicalReaction>
</comment>
<gene>
    <name evidence="37 38" type="primary">LOC107225640</name>
</gene>
<evidence type="ECO:0000256" key="3">
    <source>
        <dbReference type="ARBA" id="ARBA00011852"/>
    </source>
</evidence>
<evidence type="ECO:0000256" key="30">
    <source>
        <dbReference type="ARBA" id="ARBA00048953"/>
    </source>
</evidence>
<keyword evidence="12" id="KW-0007">Acetylation</keyword>
<comment type="catalytic activity">
    <reaction evidence="21">
        <text>decanal + NADP(+) = (2E)-decenal + NADPH + H(+)</text>
        <dbReference type="Rhea" id="RHEA:50612"/>
        <dbReference type="ChEBI" id="CHEBI:15378"/>
        <dbReference type="ChEBI" id="CHEBI:31457"/>
        <dbReference type="ChEBI" id="CHEBI:57783"/>
        <dbReference type="ChEBI" id="CHEBI:58349"/>
        <dbReference type="ChEBI" id="CHEBI:133455"/>
    </reaction>
    <physiologicalReaction direction="right-to-left" evidence="21">
        <dbReference type="Rhea" id="RHEA:50614"/>
    </physiologicalReaction>
</comment>
<comment type="catalytic activity">
    <reaction evidence="23">
        <text>leukotriene B4 + NADP(+) = 12-oxo-leukotriene B4 + NADPH + H(+)</text>
        <dbReference type="Rhea" id="RHEA:50608"/>
        <dbReference type="ChEBI" id="CHEBI:15378"/>
        <dbReference type="ChEBI" id="CHEBI:57461"/>
        <dbReference type="ChEBI" id="CHEBI:57783"/>
        <dbReference type="ChEBI" id="CHEBI:58349"/>
        <dbReference type="ChEBI" id="CHEBI:133309"/>
    </reaction>
    <physiologicalReaction direction="left-to-right" evidence="23">
        <dbReference type="Rhea" id="RHEA:50609"/>
    </physiologicalReaction>
</comment>
<evidence type="ECO:0000256" key="21">
    <source>
        <dbReference type="ARBA" id="ARBA00047617"/>
    </source>
</evidence>
<dbReference type="PANTHER" id="PTHR43205:SF7">
    <property type="entry name" value="PROSTAGLANDIN REDUCTASE 1"/>
    <property type="match status" value="1"/>
</dbReference>
<comment type="catalytic activity">
    <reaction evidence="22">
        <text>pentan-2-one + NADP(+) = (E)-pent-3-en-2-one + NADPH + H(+)</text>
        <dbReference type="Rhea" id="RHEA:50788"/>
        <dbReference type="ChEBI" id="CHEBI:15378"/>
        <dbReference type="ChEBI" id="CHEBI:16472"/>
        <dbReference type="ChEBI" id="CHEBI:57783"/>
        <dbReference type="ChEBI" id="CHEBI:58349"/>
        <dbReference type="ChEBI" id="CHEBI:145276"/>
    </reaction>
    <physiologicalReaction direction="right-to-left" evidence="22">
        <dbReference type="Rhea" id="RHEA:50790"/>
    </physiologicalReaction>
</comment>
<dbReference type="InterPro" id="IPR014190">
    <property type="entry name" value="PTGR1"/>
</dbReference>
<dbReference type="Pfam" id="PF16884">
    <property type="entry name" value="ADH_N_2"/>
    <property type="match status" value="1"/>
</dbReference>
<dbReference type="FunFam" id="3.40.50.720:FF:000121">
    <property type="entry name" value="Prostaglandin reductase 2"/>
    <property type="match status" value="1"/>
</dbReference>
<name>A0A6J0C552_NEOLC</name>
<evidence type="ECO:0000259" key="35">
    <source>
        <dbReference type="SMART" id="SM00829"/>
    </source>
</evidence>
<evidence type="ECO:0000256" key="1">
    <source>
        <dbReference type="ARBA" id="ARBA00004496"/>
    </source>
</evidence>
<dbReference type="RefSeq" id="XP_015521659.1">
    <property type="nucleotide sequence ID" value="XM_015666173.1"/>
</dbReference>
<comment type="catalytic activity">
    <reaction evidence="24">
        <text>13,14-dihydro-15-oxo-prostaglandin F1alpha + NADP(+) = 15-oxoprostaglandin F1alpha + NADPH + H(+)</text>
        <dbReference type="Rhea" id="RHEA:50592"/>
        <dbReference type="ChEBI" id="CHEBI:15378"/>
        <dbReference type="ChEBI" id="CHEBI:57783"/>
        <dbReference type="ChEBI" id="CHEBI:58349"/>
        <dbReference type="ChEBI" id="CHEBI:79072"/>
        <dbReference type="ChEBI" id="CHEBI:133411"/>
    </reaction>
    <physiologicalReaction direction="right-to-left" evidence="24">
        <dbReference type="Rhea" id="RHEA:50594"/>
    </physiologicalReaction>
</comment>
<dbReference type="GO" id="GO:0006693">
    <property type="term" value="P:prostaglandin metabolic process"/>
    <property type="evidence" value="ECO:0007669"/>
    <property type="project" value="UniProtKB-KW"/>
</dbReference>
<keyword evidence="10" id="KW-0276">Fatty acid metabolism</keyword>
<dbReference type="Gene3D" id="3.90.180.10">
    <property type="entry name" value="Medium-chain alcohol dehydrogenases, catalytic domain"/>
    <property type="match status" value="1"/>
</dbReference>
<evidence type="ECO:0000256" key="23">
    <source>
        <dbReference type="ARBA" id="ARBA00047871"/>
    </source>
</evidence>
<evidence type="ECO:0000256" key="28">
    <source>
        <dbReference type="ARBA" id="ARBA00048387"/>
    </source>
</evidence>
<dbReference type="SUPFAM" id="SSF50129">
    <property type="entry name" value="GroES-like"/>
    <property type="match status" value="2"/>
</dbReference>
<evidence type="ECO:0000256" key="13">
    <source>
        <dbReference type="ARBA" id="ARBA00023002"/>
    </source>
</evidence>
<comment type="catalytic activity">
    <reaction evidence="25">
        <text>dodecanal + NADP(+) = (2E)-dodecenal + NADPH + H(+)</text>
        <dbReference type="Rhea" id="RHEA:50784"/>
        <dbReference type="ChEBI" id="CHEBI:15378"/>
        <dbReference type="ChEBI" id="CHEBI:27836"/>
        <dbReference type="ChEBI" id="CHEBI:57783"/>
        <dbReference type="ChEBI" id="CHEBI:58349"/>
        <dbReference type="ChEBI" id="CHEBI:133741"/>
    </reaction>
    <physiologicalReaction direction="right-to-left" evidence="25">
        <dbReference type="Rhea" id="RHEA:50786"/>
    </physiologicalReaction>
</comment>
<dbReference type="AlphaFoldDB" id="A0A6J0C552"/>
<organism evidence="36 37">
    <name type="scientific">Neodiprion lecontei</name>
    <name type="common">Redheaded pine sawfly</name>
    <dbReference type="NCBI Taxonomy" id="441921"/>
    <lineage>
        <taxon>Eukaryota</taxon>
        <taxon>Metazoa</taxon>
        <taxon>Ecdysozoa</taxon>
        <taxon>Arthropoda</taxon>
        <taxon>Hexapoda</taxon>
        <taxon>Insecta</taxon>
        <taxon>Pterygota</taxon>
        <taxon>Neoptera</taxon>
        <taxon>Endopterygota</taxon>
        <taxon>Hymenoptera</taxon>
        <taxon>Tenthredinoidea</taxon>
        <taxon>Diprionidae</taxon>
        <taxon>Diprioninae</taxon>
        <taxon>Neodiprion</taxon>
    </lineage>
</organism>
<comment type="similarity">
    <text evidence="2">Belongs to the NADP-dependent oxidoreductase L4BD family.</text>
</comment>
<evidence type="ECO:0000256" key="17">
    <source>
        <dbReference type="ARBA" id="ARBA00032255"/>
    </source>
</evidence>
<evidence type="ECO:0000256" key="24">
    <source>
        <dbReference type="ARBA" id="ARBA00047878"/>
    </source>
</evidence>
<evidence type="ECO:0000256" key="25">
    <source>
        <dbReference type="ARBA" id="ARBA00047903"/>
    </source>
</evidence>
<dbReference type="InterPro" id="IPR041694">
    <property type="entry name" value="ADH_N_2"/>
</dbReference>
<evidence type="ECO:0000256" key="32">
    <source>
        <dbReference type="ARBA" id="ARBA00049070"/>
    </source>
</evidence>
<dbReference type="RefSeq" id="XP_015521657.1">
    <property type="nucleotide sequence ID" value="XM_015666171.1"/>
</dbReference>
<dbReference type="InterPro" id="IPR036291">
    <property type="entry name" value="NAD(P)-bd_dom_sf"/>
</dbReference>
<keyword evidence="7" id="KW-0963">Cytoplasm</keyword>
<keyword evidence="13" id="KW-0560">Oxidoreductase</keyword>
<evidence type="ECO:0000256" key="6">
    <source>
        <dbReference type="ARBA" id="ARBA00020651"/>
    </source>
</evidence>
<feature type="domain" description="Enoyl reductase (ER)" evidence="35">
    <location>
        <begin position="42"/>
        <end position="360"/>
    </location>
</feature>
<dbReference type="OrthoDB" id="809632at2759"/>
<proteinExistence type="inferred from homology"/>
<keyword evidence="8" id="KW-0644">Prostaglandin metabolism</keyword>
<evidence type="ECO:0000256" key="16">
    <source>
        <dbReference type="ARBA" id="ARBA00031851"/>
    </source>
</evidence>
<comment type="catalytic activity">
    <reaction evidence="32">
        <text>13,14-dihydro-15-oxo-prostaglandin E1 + NADP(+) = 15-oxoprostaglandin E1 + NADPH + H(+)</text>
        <dbReference type="Rhea" id="RHEA:50584"/>
        <dbReference type="ChEBI" id="CHEBI:15378"/>
        <dbReference type="ChEBI" id="CHEBI:57401"/>
        <dbReference type="ChEBI" id="CHEBI:57783"/>
        <dbReference type="ChEBI" id="CHEBI:58349"/>
        <dbReference type="ChEBI" id="CHEBI:133408"/>
    </reaction>
    <physiologicalReaction direction="right-to-left" evidence="32">
        <dbReference type="Rhea" id="RHEA:50586"/>
    </physiologicalReaction>
</comment>
<keyword evidence="36" id="KW-1185">Reference proteome</keyword>
<keyword evidence="9" id="KW-0597">Phosphoprotein</keyword>
<dbReference type="GO" id="GO:0005737">
    <property type="term" value="C:cytoplasm"/>
    <property type="evidence" value="ECO:0007669"/>
    <property type="project" value="UniProtKB-SubCell"/>
</dbReference>
<evidence type="ECO:0000256" key="20">
    <source>
        <dbReference type="ARBA" id="ARBA00047461"/>
    </source>
</evidence>
<comment type="catalytic activity">
    <reaction evidence="31">
        <text>(5S,12S)-dihydroxy-(6E,10E,12E,14Z)-eicosatetraenoate + NADP(+) = 12-oxo-(5S)-hydroxy-(6E,8E,10E,14Z)-eicosatetraenoate + NADPH + H(+)</text>
        <dbReference type="Rhea" id="RHEA:51212"/>
        <dbReference type="ChEBI" id="CHEBI:15378"/>
        <dbReference type="ChEBI" id="CHEBI:57783"/>
        <dbReference type="ChEBI" id="CHEBI:58349"/>
        <dbReference type="ChEBI" id="CHEBI:133974"/>
        <dbReference type="ChEBI" id="CHEBI:133975"/>
    </reaction>
    <physiologicalReaction direction="left-to-right" evidence="31">
        <dbReference type="Rhea" id="RHEA:51213"/>
    </physiologicalReaction>
</comment>